<dbReference type="Proteomes" id="UP000006727">
    <property type="component" value="Chromosome 5"/>
</dbReference>
<dbReference type="EMBL" id="ABEU02000005">
    <property type="protein sequence ID" value="PNR53524.1"/>
    <property type="molecule type" value="Genomic_DNA"/>
</dbReference>
<evidence type="ECO:0000313" key="3">
    <source>
        <dbReference type="Proteomes" id="UP000006727"/>
    </source>
</evidence>
<name>A0A2K1KIB4_PHYPA</name>
<dbReference type="EnsemblPlants" id="Pp3c5_3720V3.1">
    <property type="protein sequence ID" value="Pp3c5_3720V3.1"/>
    <property type="gene ID" value="Pp3c5_3720"/>
</dbReference>
<evidence type="ECO:0000313" key="2">
    <source>
        <dbReference type="EnsemblPlants" id="Pp3c5_3720V3.1"/>
    </source>
</evidence>
<evidence type="ECO:0000313" key="1">
    <source>
        <dbReference type="EMBL" id="PNR53524.1"/>
    </source>
</evidence>
<keyword evidence="3" id="KW-1185">Reference proteome</keyword>
<protein>
    <submittedName>
        <fullName evidence="1 2">Uncharacterized protein</fullName>
    </submittedName>
</protein>
<dbReference type="InParanoid" id="A0A2K1KIB4"/>
<sequence length="105" mass="12223">MASSESAVRALECYVWILTFQRFFATRQVGPNNVLIEVLWTDFKSMNSHEGRALATPIGKTWCNQSVLTLSHKNYIFWSLRNELTSFIVDRVDFDRKGKWLVFTS</sequence>
<dbReference type="Gramene" id="Pp3c5_3720V3.1">
    <property type="protein sequence ID" value="Pp3c5_3720V3.1"/>
    <property type="gene ID" value="Pp3c5_3720"/>
</dbReference>
<organism evidence="1">
    <name type="scientific">Physcomitrium patens</name>
    <name type="common">Spreading-leaved earth moss</name>
    <name type="synonym">Physcomitrella patens</name>
    <dbReference type="NCBI Taxonomy" id="3218"/>
    <lineage>
        <taxon>Eukaryota</taxon>
        <taxon>Viridiplantae</taxon>
        <taxon>Streptophyta</taxon>
        <taxon>Embryophyta</taxon>
        <taxon>Bryophyta</taxon>
        <taxon>Bryophytina</taxon>
        <taxon>Bryopsida</taxon>
        <taxon>Funariidae</taxon>
        <taxon>Funariales</taxon>
        <taxon>Funariaceae</taxon>
        <taxon>Physcomitrium</taxon>
    </lineage>
</organism>
<accession>A0A2K1KIB4</accession>
<proteinExistence type="predicted"/>
<gene>
    <name evidence="1" type="ORF">PHYPA_007199</name>
</gene>
<dbReference type="PaxDb" id="3218-PP1S41_315V6.1"/>
<reference evidence="2" key="3">
    <citation type="submission" date="2020-12" db="UniProtKB">
        <authorList>
            <consortium name="EnsemblPlants"/>
        </authorList>
    </citation>
    <scope>IDENTIFICATION</scope>
</reference>
<dbReference type="AlphaFoldDB" id="A0A2K1KIB4"/>
<reference evidence="1 3" key="2">
    <citation type="journal article" date="2018" name="Plant J.">
        <title>The Physcomitrella patens chromosome-scale assembly reveals moss genome structure and evolution.</title>
        <authorList>
            <person name="Lang D."/>
            <person name="Ullrich K.K."/>
            <person name="Murat F."/>
            <person name="Fuchs J."/>
            <person name="Jenkins J."/>
            <person name="Haas F.B."/>
            <person name="Piednoel M."/>
            <person name="Gundlach H."/>
            <person name="Van Bel M."/>
            <person name="Meyberg R."/>
            <person name="Vives C."/>
            <person name="Morata J."/>
            <person name="Symeonidi A."/>
            <person name="Hiss M."/>
            <person name="Muchero W."/>
            <person name="Kamisugi Y."/>
            <person name="Saleh O."/>
            <person name="Blanc G."/>
            <person name="Decker E.L."/>
            <person name="van Gessel N."/>
            <person name="Grimwood J."/>
            <person name="Hayes R.D."/>
            <person name="Graham S.W."/>
            <person name="Gunter L.E."/>
            <person name="McDaniel S.F."/>
            <person name="Hoernstein S.N.W."/>
            <person name="Larsson A."/>
            <person name="Li F.W."/>
            <person name="Perroud P.F."/>
            <person name="Phillips J."/>
            <person name="Ranjan P."/>
            <person name="Rokshar D.S."/>
            <person name="Rothfels C.J."/>
            <person name="Schneider L."/>
            <person name="Shu S."/>
            <person name="Stevenson D.W."/>
            <person name="Thummler F."/>
            <person name="Tillich M."/>
            <person name="Villarreal Aguilar J.C."/>
            <person name="Widiez T."/>
            <person name="Wong G.K."/>
            <person name="Wymore A."/>
            <person name="Zhang Y."/>
            <person name="Zimmer A.D."/>
            <person name="Quatrano R.S."/>
            <person name="Mayer K.F.X."/>
            <person name="Goodstein D."/>
            <person name="Casacuberta J.M."/>
            <person name="Vandepoele K."/>
            <person name="Reski R."/>
            <person name="Cuming A.C."/>
            <person name="Tuskan G.A."/>
            <person name="Maumus F."/>
            <person name="Salse J."/>
            <person name="Schmutz J."/>
            <person name="Rensing S.A."/>
        </authorList>
    </citation>
    <scope>NUCLEOTIDE SEQUENCE [LARGE SCALE GENOMIC DNA]</scope>
    <source>
        <strain evidence="2 3">cv. Gransden 2004</strain>
    </source>
</reference>
<reference evidence="1 3" key="1">
    <citation type="journal article" date="2008" name="Science">
        <title>The Physcomitrella genome reveals evolutionary insights into the conquest of land by plants.</title>
        <authorList>
            <person name="Rensing S."/>
            <person name="Lang D."/>
            <person name="Zimmer A."/>
            <person name="Terry A."/>
            <person name="Salamov A."/>
            <person name="Shapiro H."/>
            <person name="Nishiyama T."/>
            <person name="Perroud P.-F."/>
            <person name="Lindquist E."/>
            <person name="Kamisugi Y."/>
            <person name="Tanahashi T."/>
            <person name="Sakakibara K."/>
            <person name="Fujita T."/>
            <person name="Oishi K."/>
            <person name="Shin-I T."/>
            <person name="Kuroki Y."/>
            <person name="Toyoda A."/>
            <person name="Suzuki Y."/>
            <person name="Hashimoto A."/>
            <person name="Yamaguchi K."/>
            <person name="Sugano A."/>
            <person name="Kohara Y."/>
            <person name="Fujiyama A."/>
            <person name="Anterola A."/>
            <person name="Aoki S."/>
            <person name="Ashton N."/>
            <person name="Barbazuk W.B."/>
            <person name="Barker E."/>
            <person name="Bennetzen J."/>
            <person name="Bezanilla M."/>
            <person name="Blankenship R."/>
            <person name="Cho S.H."/>
            <person name="Dutcher S."/>
            <person name="Estelle M."/>
            <person name="Fawcett J.A."/>
            <person name="Gundlach H."/>
            <person name="Hanada K."/>
            <person name="Heyl A."/>
            <person name="Hicks K.A."/>
            <person name="Hugh J."/>
            <person name="Lohr M."/>
            <person name="Mayer K."/>
            <person name="Melkozernov A."/>
            <person name="Murata T."/>
            <person name="Nelson D."/>
            <person name="Pils B."/>
            <person name="Prigge M."/>
            <person name="Reiss B."/>
            <person name="Renner T."/>
            <person name="Rombauts S."/>
            <person name="Rushton P."/>
            <person name="Sanderfoot A."/>
            <person name="Schween G."/>
            <person name="Shiu S.-H."/>
            <person name="Stueber K."/>
            <person name="Theodoulou F.L."/>
            <person name="Tu H."/>
            <person name="Van de Peer Y."/>
            <person name="Verrier P.J."/>
            <person name="Waters E."/>
            <person name="Wood A."/>
            <person name="Yang L."/>
            <person name="Cove D."/>
            <person name="Cuming A."/>
            <person name="Hasebe M."/>
            <person name="Lucas S."/>
            <person name="Mishler D.B."/>
            <person name="Reski R."/>
            <person name="Grigoriev I."/>
            <person name="Quatrano R.S."/>
            <person name="Boore J.L."/>
        </authorList>
    </citation>
    <scope>NUCLEOTIDE SEQUENCE [LARGE SCALE GENOMIC DNA]</scope>
    <source>
        <strain evidence="2 3">cv. Gransden 2004</strain>
    </source>
</reference>